<feature type="region of interest" description="Disordered" evidence="1">
    <location>
        <begin position="19"/>
        <end position="41"/>
    </location>
</feature>
<organism evidence="2 3">
    <name type="scientific">Lentithecium fluviatile CBS 122367</name>
    <dbReference type="NCBI Taxonomy" id="1168545"/>
    <lineage>
        <taxon>Eukaryota</taxon>
        <taxon>Fungi</taxon>
        <taxon>Dikarya</taxon>
        <taxon>Ascomycota</taxon>
        <taxon>Pezizomycotina</taxon>
        <taxon>Dothideomycetes</taxon>
        <taxon>Pleosporomycetidae</taxon>
        <taxon>Pleosporales</taxon>
        <taxon>Massarineae</taxon>
        <taxon>Lentitheciaceae</taxon>
        <taxon>Lentithecium</taxon>
    </lineage>
</organism>
<dbReference type="Proteomes" id="UP000799291">
    <property type="component" value="Unassembled WGS sequence"/>
</dbReference>
<sequence>MLPTCAAPVLSPLEHTAAVPADRQHRRAHRARERIHGAQSPLPTCSTRQRIYIASDTQPPLIRCLFTTPSCFRCLISCMGGLDEGRSLDVTVSQSGRWKAVASAHSRAGLS</sequence>
<evidence type="ECO:0000313" key="2">
    <source>
        <dbReference type="EMBL" id="KAF2677549.1"/>
    </source>
</evidence>
<dbReference type="AlphaFoldDB" id="A0A6G1II24"/>
<feature type="compositionally biased region" description="Basic residues" evidence="1">
    <location>
        <begin position="24"/>
        <end position="33"/>
    </location>
</feature>
<gene>
    <name evidence="2" type="ORF">K458DRAFT_158874</name>
</gene>
<reference evidence="2" key="1">
    <citation type="journal article" date="2020" name="Stud. Mycol.">
        <title>101 Dothideomycetes genomes: a test case for predicting lifestyles and emergence of pathogens.</title>
        <authorList>
            <person name="Haridas S."/>
            <person name="Albert R."/>
            <person name="Binder M."/>
            <person name="Bloem J."/>
            <person name="Labutti K."/>
            <person name="Salamov A."/>
            <person name="Andreopoulos B."/>
            <person name="Baker S."/>
            <person name="Barry K."/>
            <person name="Bills G."/>
            <person name="Bluhm B."/>
            <person name="Cannon C."/>
            <person name="Castanera R."/>
            <person name="Culley D."/>
            <person name="Daum C."/>
            <person name="Ezra D."/>
            <person name="Gonzalez J."/>
            <person name="Henrissat B."/>
            <person name="Kuo A."/>
            <person name="Liang C."/>
            <person name="Lipzen A."/>
            <person name="Lutzoni F."/>
            <person name="Magnuson J."/>
            <person name="Mondo S."/>
            <person name="Nolan M."/>
            <person name="Ohm R."/>
            <person name="Pangilinan J."/>
            <person name="Park H.-J."/>
            <person name="Ramirez L."/>
            <person name="Alfaro M."/>
            <person name="Sun H."/>
            <person name="Tritt A."/>
            <person name="Yoshinaga Y."/>
            <person name="Zwiers L.-H."/>
            <person name="Turgeon B."/>
            <person name="Goodwin S."/>
            <person name="Spatafora J."/>
            <person name="Crous P."/>
            <person name="Grigoriev I."/>
        </authorList>
    </citation>
    <scope>NUCLEOTIDE SEQUENCE</scope>
    <source>
        <strain evidence="2">CBS 122367</strain>
    </source>
</reference>
<name>A0A6G1II24_9PLEO</name>
<keyword evidence="3" id="KW-1185">Reference proteome</keyword>
<evidence type="ECO:0000313" key="3">
    <source>
        <dbReference type="Proteomes" id="UP000799291"/>
    </source>
</evidence>
<evidence type="ECO:0000256" key="1">
    <source>
        <dbReference type="SAM" id="MobiDB-lite"/>
    </source>
</evidence>
<accession>A0A6G1II24</accession>
<proteinExistence type="predicted"/>
<protein>
    <submittedName>
        <fullName evidence="2">Uncharacterized protein</fullName>
    </submittedName>
</protein>
<dbReference type="EMBL" id="MU005621">
    <property type="protein sequence ID" value="KAF2677549.1"/>
    <property type="molecule type" value="Genomic_DNA"/>
</dbReference>